<dbReference type="InterPro" id="IPR025971">
    <property type="entry name" value="LppP/LprE"/>
</dbReference>
<evidence type="ECO:0000256" key="3">
    <source>
        <dbReference type="ARBA" id="ARBA00023136"/>
    </source>
</evidence>
<feature type="compositionally biased region" description="Low complexity" evidence="6">
    <location>
        <begin position="60"/>
        <end position="78"/>
    </location>
</feature>
<evidence type="ECO:0000313" key="9">
    <source>
        <dbReference type="Proteomes" id="UP000703038"/>
    </source>
</evidence>
<sequence length="212" mass="21627">MTTLPRSMAVLAVAACAAAAVSCSSGGTTGTALPADDPAPSSSTPAPAPEPAPETRVETQTETVTVPAPAPEQPAQVVPCVDPNSLNVRTAVANLGTDSQGGVFVIDDHTPGTSADGCPTLEWARATGTGIRNGTVQSHVLFFTNSGDYLGTATSDAYSYTSVVGASDSTVTVRYRWLDESDAFCCPSNTSYVDFTLDGGIIVPNGQFPPPN</sequence>
<organism evidence="8 9">
    <name type="scientific">Rhodococcoides corynebacterioides</name>
    <dbReference type="NCBI Taxonomy" id="53972"/>
    <lineage>
        <taxon>Bacteria</taxon>
        <taxon>Bacillati</taxon>
        <taxon>Actinomycetota</taxon>
        <taxon>Actinomycetes</taxon>
        <taxon>Mycobacteriales</taxon>
        <taxon>Nocardiaceae</taxon>
        <taxon>Rhodococcoides</taxon>
    </lineage>
</organism>
<keyword evidence="1" id="KW-1003">Cell membrane</keyword>
<evidence type="ECO:0008006" key="10">
    <source>
        <dbReference type="Google" id="ProtNLM"/>
    </source>
</evidence>
<keyword evidence="4" id="KW-0564">Palmitate</keyword>
<keyword evidence="2 7" id="KW-0732">Signal</keyword>
<evidence type="ECO:0000256" key="1">
    <source>
        <dbReference type="ARBA" id="ARBA00022475"/>
    </source>
</evidence>
<accession>A0ABS2KPX0</accession>
<evidence type="ECO:0000256" key="4">
    <source>
        <dbReference type="ARBA" id="ARBA00023139"/>
    </source>
</evidence>
<keyword evidence="5" id="KW-0449">Lipoprotein</keyword>
<dbReference type="PROSITE" id="PS51257">
    <property type="entry name" value="PROKAR_LIPOPROTEIN"/>
    <property type="match status" value="1"/>
</dbReference>
<dbReference type="EMBL" id="JAFBBK010000001">
    <property type="protein sequence ID" value="MBM7413781.1"/>
    <property type="molecule type" value="Genomic_DNA"/>
</dbReference>
<keyword evidence="3" id="KW-0472">Membrane</keyword>
<feature type="chain" id="PRO_5046463827" description="LppP/LprE family lipoprotein" evidence="7">
    <location>
        <begin position="20"/>
        <end position="212"/>
    </location>
</feature>
<protein>
    <recommendedName>
        <fullName evidence="10">LppP/LprE family lipoprotein</fullName>
    </recommendedName>
</protein>
<evidence type="ECO:0000256" key="5">
    <source>
        <dbReference type="ARBA" id="ARBA00023288"/>
    </source>
</evidence>
<reference evidence="8 9" key="1">
    <citation type="submission" date="2021-01" db="EMBL/GenBank/DDBJ databases">
        <title>Genomics of switchgrass bacterial isolates.</title>
        <authorList>
            <person name="Shade A."/>
        </authorList>
    </citation>
    <scope>NUCLEOTIDE SEQUENCE [LARGE SCALE GENOMIC DNA]</scope>
    <source>
        <strain evidence="8 9">PvP111</strain>
    </source>
</reference>
<dbReference type="RefSeq" id="WP_204866482.1">
    <property type="nucleotide sequence ID" value="NZ_JAFBBK010000001.1"/>
</dbReference>
<evidence type="ECO:0000256" key="7">
    <source>
        <dbReference type="SAM" id="SignalP"/>
    </source>
</evidence>
<evidence type="ECO:0000256" key="6">
    <source>
        <dbReference type="SAM" id="MobiDB-lite"/>
    </source>
</evidence>
<comment type="caution">
    <text evidence="8">The sequence shown here is derived from an EMBL/GenBank/DDBJ whole genome shotgun (WGS) entry which is preliminary data.</text>
</comment>
<feature type="compositionally biased region" description="Low complexity" evidence="6">
    <location>
        <begin position="26"/>
        <end position="45"/>
    </location>
</feature>
<evidence type="ECO:0000256" key="2">
    <source>
        <dbReference type="ARBA" id="ARBA00022729"/>
    </source>
</evidence>
<proteinExistence type="predicted"/>
<dbReference type="Proteomes" id="UP000703038">
    <property type="component" value="Unassembled WGS sequence"/>
</dbReference>
<gene>
    <name evidence="8" type="ORF">JOE42_000514</name>
</gene>
<feature type="signal peptide" evidence="7">
    <location>
        <begin position="1"/>
        <end position="19"/>
    </location>
</feature>
<feature type="region of interest" description="Disordered" evidence="6">
    <location>
        <begin position="26"/>
        <end position="78"/>
    </location>
</feature>
<dbReference type="Pfam" id="PF14041">
    <property type="entry name" value="Lipoprotein_21"/>
    <property type="match status" value="1"/>
</dbReference>
<evidence type="ECO:0000313" key="8">
    <source>
        <dbReference type="EMBL" id="MBM7413781.1"/>
    </source>
</evidence>
<name>A0ABS2KPX0_9NOCA</name>
<keyword evidence="9" id="KW-1185">Reference proteome</keyword>